<dbReference type="SUPFAM" id="SSF52200">
    <property type="entry name" value="Toll/Interleukin receptor TIR domain"/>
    <property type="match status" value="1"/>
</dbReference>
<reference evidence="3" key="1">
    <citation type="submission" date="2020-10" db="EMBL/GenBank/DDBJ databases">
        <title>Taxonomic study of unclassified bacteria belonging to the class Ktedonobacteria.</title>
        <authorList>
            <person name="Yabe S."/>
            <person name="Wang C.M."/>
            <person name="Zheng Y."/>
            <person name="Sakai Y."/>
            <person name="Cavaletti L."/>
            <person name="Monciardini P."/>
            <person name="Donadio S."/>
        </authorList>
    </citation>
    <scope>NUCLEOTIDE SEQUENCE</scope>
    <source>
        <strain evidence="3">ID150040</strain>
    </source>
</reference>
<dbReference type="SMART" id="SM00255">
    <property type="entry name" value="TIR"/>
    <property type="match status" value="1"/>
</dbReference>
<evidence type="ECO:0000313" key="4">
    <source>
        <dbReference type="Proteomes" id="UP000597444"/>
    </source>
</evidence>
<dbReference type="InterPro" id="IPR035897">
    <property type="entry name" value="Toll_tir_struct_dom_sf"/>
</dbReference>
<protein>
    <recommendedName>
        <fullName evidence="2">TIR domain-containing protein</fullName>
    </recommendedName>
</protein>
<organism evidence="3 4">
    <name type="scientific">Reticulibacter mediterranei</name>
    <dbReference type="NCBI Taxonomy" id="2778369"/>
    <lineage>
        <taxon>Bacteria</taxon>
        <taxon>Bacillati</taxon>
        <taxon>Chloroflexota</taxon>
        <taxon>Ktedonobacteria</taxon>
        <taxon>Ktedonobacterales</taxon>
        <taxon>Reticulibacteraceae</taxon>
        <taxon>Reticulibacter</taxon>
    </lineage>
</organism>
<dbReference type="PANTHER" id="PTHR40274:SF3">
    <property type="entry name" value="VIRGINIAMYCIN B LYASE"/>
    <property type="match status" value="1"/>
</dbReference>
<dbReference type="Proteomes" id="UP000597444">
    <property type="component" value="Unassembled WGS sequence"/>
</dbReference>
<feature type="transmembrane region" description="Helical" evidence="1">
    <location>
        <begin position="198"/>
        <end position="219"/>
    </location>
</feature>
<dbReference type="InterPro" id="IPR051344">
    <property type="entry name" value="Vgb"/>
</dbReference>
<dbReference type="Gene3D" id="3.40.50.10140">
    <property type="entry name" value="Toll/interleukin-1 receptor homology (TIR) domain"/>
    <property type="match status" value="1"/>
</dbReference>
<dbReference type="InterPro" id="IPR000157">
    <property type="entry name" value="TIR_dom"/>
</dbReference>
<dbReference type="Pfam" id="PF13676">
    <property type="entry name" value="TIR_2"/>
    <property type="match status" value="1"/>
</dbReference>
<dbReference type="EMBL" id="BNJK01000001">
    <property type="protein sequence ID" value="GHO96516.1"/>
    <property type="molecule type" value="Genomic_DNA"/>
</dbReference>
<keyword evidence="4" id="KW-1185">Reference proteome</keyword>
<dbReference type="Gene3D" id="2.130.10.10">
    <property type="entry name" value="YVTN repeat-like/Quinoprotein amine dehydrogenase"/>
    <property type="match status" value="2"/>
</dbReference>
<dbReference type="PANTHER" id="PTHR40274">
    <property type="entry name" value="VIRGINIAMYCIN B LYASE"/>
    <property type="match status" value="1"/>
</dbReference>
<dbReference type="Pfam" id="PF24684">
    <property type="entry name" value="Vgb_lyase"/>
    <property type="match status" value="2"/>
</dbReference>
<dbReference type="AlphaFoldDB" id="A0A8J3IWB7"/>
<keyword evidence="1" id="KW-0812">Transmembrane</keyword>
<dbReference type="GO" id="GO:0007165">
    <property type="term" value="P:signal transduction"/>
    <property type="evidence" value="ECO:0007669"/>
    <property type="project" value="InterPro"/>
</dbReference>
<dbReference type="InterPro" id="IPR015943">
    <property type="entry name" value="WD40/YVTN_repeat-like_dom_sf"/>
</dbReference>
<sequence>MSVKVFISYARVDQQLHEQLRKHLSPLERLEKITIWHDQEILPSEDWQNQINTHLNEADLILLLVSANFIASNYCWNQEVQKALQRHKAGTAKIIPIILKPTDWHQTPLGEIQALPKNGTPITEWNSIDAAFEDVARGIRKVVDVLLGNLEINSWPRAPLTTVEEVIPLALSSPNVLSTISSQIKRFPTEQFSRNKRLMSGGTIALVIVLLSSVVWFFYGQGLMTNRKGQKPTSTETVIGNARQGHRIGLITEHPIPTEGVRADDIIQGPDGNLWFVEDNVAKIGRMTLRGQVTEFSLTPRSNPSVIVSGSDGNLWVLENGTSKIARVTPQGQVTEFPAPPESNLVGLTSGKDGNLWFTEFQTNKIGRMNTSGKITGEFSLPTSDHGAISGVAWITQGPDGNLWFDEQRSNRVGRMTLDGRYVTECPYIKQPVLNTNNNHNLVAGPDGNVWFTDFWHNTIGSITPKNCHITEYVIPTPNTIPVGITVGPDKNIWFTECILNSKNVCEKSNIGRVNLQGQGTITEYPVLRQNSVPVLSGITSGPDGNVWFSEDSGNQIGNITTGL</sequence>
<evidence type="ECO:0000313" key="3">
    <source>
        <dbReference type="EMBL" id="GHO96516.1"/>
    </source>
</evidence>
<feature type="domain" description="TIR" evidence="2">
    <location>
        <begin position="1"/>
        <end position="143"/>
    </location>
</feature>
<accession>A0A8J3IWB7</accession>
<evidence type="ECO:0000256" key="1">
    <source>
        <dbReference type="SAM" id="Phobius"/>
    </source>
</evidence>
<evidence type="ECO:0000259" key="2">
    <source>
        <dbReference type="PROSITE" id="PS50104"/>
    </source>
</evidence>
<keyword evidence="1" id="KW-0472">Membrane</keyword>
<comment type="caution">
    <text evidence="3">The sequence shown here is derived from an EMBL/GenBank/DDBJ whole genome shotgun (WGS) entry which is preliminary data.</text>
</comment>
<name>A0A8J3IWB7_9CHLR</name>
<proteinExistence type="predicted"/>
<dbReference type="RefSeq" id="WP_220207136.1">
    <property type="nucleotide sequence ID" value="NZ_BNJK01000001.1"/>
</dbReference>
<gene>
    <name evidence="3" type="ORF">KSF_065640</name>
</gene>
<keyword evidence="1" id="KW-1133">Transmembrane helix</keyword>
<dbReference type="PROSITE" id="PS50104">
    <property type="entry name" value="TIR"/>
    <property type="match status" value="1"/>
</dbReference>
<dbReference type="SUPFAM" id="SSF63829">
    <property type="entry name" value="Calcium-dependent phosphotriesterase"/>
    <property type="match status" value="2"/>
</dbReference>